<protein>
    <recommendedName>
        <fullName evidence="4">Lysine-specific metallo-endopeptidase domain-containing protein</fullName>
    </recommendedName>
</protein>
<keyword evidence="1" id="KW-0732">Signal</keyword>
<feature type="chain" id="PRO_5028974460" description="Lysine-specific metallo-endopeptidase domain-containing protein" evidence="1">
    <location>
        <begin position="21"/>
        <end position="340"/>
    </location>
</feature>
<evidence type="ECO:0008006" key="4">
    <source>
        <dbReference type="Google" id="ProtNLM"/>
    </source>
</evidence>
<comment type="caution">
    <text evidence="2">The sequence shown here is derived from an EMBL/GenBank/DDBJ whole genome shotgun (WGS) entry which is preliminary data.</text>
</comment>
<evidence type="ECO:0000313" key="3">
    <source>
        <dbReference type="Proteomes" id="UP000481861"/>
    </source>
</evidence>
<evidence type="ECO:0000256" key="1">
    <source>
        <dbReference type="SAM" id="SignalP"/>
    </source>
</evidence>
<reference evidence="2 3" key="1">
    <citation type="submission" date="2020-01" db="EMBL/GenBank/DDBJ databases">
        <authorList>
            <consortium name="DOE Joint Genome Institute"/>
            <person name="Haridas S."/>
            <person name="Albert R."/>
            <person name="Binder M."/>
            <person name="Bloem J."/>
            <person name="Labutti K."/>
            <person name="Salamov A."/>
            <person name="Andreopoulos B."/>
            <person name="Baker S.E."/>
            <person name="Barry K."/>
            <person name="Bills G."/>
            <person name="Bluhm B.H."/>
            <person name="Cannon C."/>
            <person name="Castanera R."/>
            <person name="Culley D.E."/>
            <person name="Daum C."/>
            <person name="Ezra D."/>
            <person name="Gonzalez J.B."/>
            <person name="Henrissat B."/>
            <person name="Kuo A."/>
            <person name="Liang C."/>
            <person name="Lipzen A."/>
            <person name="Lutzoni F."/>
            <person name="Magnuson J."/>
            <person name="Mondo S."/>
            <person name="Nolan M."/>
            <person name="Ohm R."/>
            <person name="Pangilinan J."/>
            <person name="Park H.-J.H."/>
            <person name="Ramirez L."/>
            <person name="Alfaro M."/>
            <person name="Sun H."/>
            <person name="Tritt A."/>
            <person name="Yoshinaga Y."/>
            <person name="Zwiers L.-H.L."/>
            <person name="Turgeon B.G."/>
            <person name="Goodwin S.B."/>
            <person name="Spatafora J.W."/>
            <person name="Crous P.W."/>
            <person name="Grigoriev I.V."/>
        </authorList>
    </citation>
    <scope>NUCLEOTIDE SEQUENCE [LARGE SCALE GENOMIC DNA]</scope>
    <source>
        <strain evidence="2 3">CBS 611.86</strain>
    </source>
</reference>
<dbReference type="Gene3D" id="3.40.390.10">
    <property type="entry name" value="Collagenase (Catalytic Domain)"/>
    <property type="match status" value="1"/>
</dbReference>
<organism evidence="2 3">
    <name type="scientific">Massariosphaeria phaeospora</name>
    <dbReference type="NCBI Taxonomy" id="100035"/>
    <lineage>
        <taxon>Eukaryota</taxon>
        <taxon>Fungi</taxon>
        <taxon>Dikarya</taxon>
        <taxon>Ascomycota</taxon>
        <taxon>Pezizomycotina</taxon>
        <taxon>Dothideomycetes</taxon>
        <taxon>Pleosporomycetidae</taxon>
        <taxon>Pleosporales</taxon>
        <taxon>Pleosporales incertae sedis</taxon>
        <taxon>Massariosphaeria</taxon>
    </lineage>
</organism>
<dbReference type="EMBL" id="JAADJZ010000022">
    <property type="protein sequence ID" value="KAF2867765.1"/>
    <property type="molecule type" value="Genomic_DNA"/>
</dbReference>
<dbReference type="InterPro" id="IPR024079">
    <property type="entry name" value="MetalloPept_cat_dom_sf"/>
</dbReference>
<dbReference type="AlphaFoldDB" id="A0A7C8MI96"/>
<gene>
    <name evidence="2" type="ORF">BDV95DRAFT_610667</name>
</gene>
<evidence type="ECO:0000313" key="2">
    <source>
        <dbReference type="EMBL" id="KAF2867765.1"/>
    </source>
</evidence>
<proteinExistence type="predicted"/>
<keyword evidence="3" id="KW-1185">Reference proteome</keyword>
<feature type="signal peptide" evidence="1">
    <location>
        <begin position="1"/>
        <end position="20"/>
    </location>
</feature>
<accession>A0A7C8MI96</accession>
<sequence>MPTQPLLSVVLFTLHATALSYWIAPDCPIGVVQAINEVRWTAAHLVEAMQNYNPAQDTQFKDPLTWFFNIDAAANVEEFNVIEVFYHSVASLKRTDNQGASDIRIHCDNEKRYLAQPNNVEMADDDPNFKTTTFVDALNEDIVPGTALTCRGSKDTYAATSVEISERWDKHRGASSQSRRRVVIDICDLLHNRKETSTIRDLAEKPALADLRGLYVLGASYFTIMHEFAHVPRMSAFKLNRRRHEGGTDWHNGINGYYENDDTLPFNNLRLPLYMLANPDSYNFFALVFRLRMRGWEVRMVTGSLKLFYNKDLPVVEDWPSAEPEWSDHVTVGANVPQSP</sequence>
<dbReference type="Proteomes" id="UP000481861">
    <property type="component" value="Unassembled WGS sequence"/>
</dbReference>
<dbReference type="GO" id="GO:0008237">
    <property type="term" value="F:metallopeptidase activity"/>
    <property type="evidence" value="ECO:0007669"/>
    <property type="project" value="InterPro"/>
</dbReference>
<name>A0A7C8MI96_9PLEO</name>